<feature type="domain" description="DUF438" evidence="2">
    <location>
        <begin position="25"/>
        <end position="91"/>
    </location>
</feature>
<dbReference type="SUPFAM" id="SSF55785">
    <property type="entry name" value="PYP-like sensor domain (PAS domain)"/>
    <property type="match status" value="1"/>
</dbReference>
<evidence type="ECO:0000259" key="1">
    <source>
        <dbReference type="Pfam" id="PF01814"/>
    </source>
</evidence>
<gene>
    <name evidence="3" type="ORF">NEF87_001112</name>
</gene>
<evidence type="ECO:0000313" key="3">
    <source>
        <dbReference type="EMBL" id="UYP44827.1"/>
    </source>
</evidence>
<evidence type="ECO:0008006" key="5">
    <source>
        <dbReference type="Google" id="ProtNLM"/>
    </source>
</evidence>
<dbReference type="InterPro" id="IPR012312">
    <property type="entry name" value="Hemerythrin-like"/>
</dbReference>
<protein>
    <recommendedName>
        <fullName evidence="5">DUF438 domain-containing protein</fullName>
    </recommendedName>
</protein>
<dbReference type="Pfam" id="PF04282">
    <property type="entry name" value="DUF438"/>
    <property type="match status" value="1"/>
</dbReference>
<dbReference type="Pfam" id="PF01814">
    <property type="entry name" value="Hemerythrin"/>
    <property type="match status" value="1"/>
</dbReference>
<feature type="domain" description="Hemerythrin-like" evidence="1">
    <location>
        <begin position="102"/>
        <end position="203"/>
    </location>
</feature>
<dbReference type="PANTHER" id="PTHR39966">
    <property type="entry name" value="BLL2471 PROTEIN-RELATED"/>
    <property type="match status" value="1"/>
</dbReference>
<name>A0ABY6HR04_9ARCH</name>
<proteinExistence type="predicted"/>
<dbReference type="Pfam" id="PF13596">
    <property type="entry name" value="PAS_10"/>
    <property type="match status" value="1"/>
</dbReference>
<reference evidence="3" key="1">
    <citation type="submission" date="2022-09" db="EMBL/GenBank/DDBJ databases">
        <title>Actin cytoskeleton and complex cell architecture in an #Asgard archaeon.</title>
        <authorList>
            <person name="Ponce Toledo R.I."/>
            <person name="Schleper C."/>
            <person name="Rodrigues Oliveira T."/>
            <person name="Wollweber F."/>
            <person name="Xu J."/>
            <person name="Rittmann S."/>
            <person name="Klingl A."/>
            <person name="Pilhofer M."/>
        </authorList>
    </citation>
    <scope>NUCLEOTIDE SEQUENCE</scope>
    <source>
        <strain evidence="3">B-35</strain>
    </source>
</reference>
<dbReference type="InterPro" id="IPR035965">
    <property type="entry name" value="PAS-like_dom_sf"/>
</dbReference>
<dbReference type="InterPro" id="IPR007380">
    <property type="entry name" value="DUF438"/>
</dbReference>
<keyword evidence="4" id="KW-1185">Reference proteome</keyword>
<sequence>MNNTHHLTKVMDITTQKPNEKREFLKKLILELHETENMDKVKKQFKSKFSDVDSTEIASMEQELIENGELTAEQVTKLCNVHVEVFKDELNNQKSAELIPGHPIHTYREENKIALDLVRDLRKAVKPLKMIKLSKITSHYTRLENQLFPILEKVGFSGPSQVMWAKHDEVRRMINDKKKEEFPALLDEIEGLVFKEEKILFPTALEKLTEEQWIAVKRGEEEIGFAWIKPGTQWNPVTPEQIHIGKNESKTPISRMISKIIDLSTGKLDLEVLDLILTMLPVDISVVNEKDEVIYYSNNPDRVFPRSPGVIGRNVKNCHPPKSQHIVKRILDAFKNGSQNTAEFWLELGGQFIYIQYFAIRDSMGKFRGTLEVTQDVTKIRGLKGTQRLLNWNEQH</sequence>
<evidence type="ECO:0000259" key="2">
    <source>
        <dbReference type="Pfam" id="PF04282"/>
    </source>
</evidence>
<dbReference type="PANTHER" id="PTHR39966:SF3">
    <property type="entry name" value="DUF438 DOMAIN-CONTAINING PROTEIN"/>
    <property type="match status" value="1"/>
</dbReference>
<dbReference type="EMBL" id="CP104013">
    <property type="protein sequence ID" value="UYP44827.1"/>
    <property type="molecule type" value="Genomic_DNA"/>
</dbReference>
<accession>A0ABY6HR04</accession>
<evidence type="ECO:0000313" key="4">
    <source>
        <dbReference type="Proteomes" id="UP001208689"/>
    </source>
</evidence>
<organism evidence="3 4">
    <name type="scientific">Candidatus Lokiarchaeum ossiferum</name>
    <dbReference type="NCBI Taxonomy" id="2951803"/>
    <lineage>
        <taxon>Archaea</taxon>
        <taxon>Promethearchaeati</taxon>
        <taxon>Promethearchaeota</taxon>
        <taxon>Promethearchaeia</taxon>
        <taxon>Promethearchaeales</taxon>
        <taxon>Promethearchaeaceae</taxon>
        <taxon>Candidatus Lokiarchaeum</taxon>
    </lineage>
</organism>
<dbReference type="Proteomes" id="UP001208689">
    <property type="component" value="Chromosome"/>
</dbReference>
<dbReference type="Gene3D" id="3.30.450.20">
    <property type="entry name" value="PAS domain"/>
    <property type="match status" value="1"/>
</dbReference>